<proteinExistence type="predicted"/>
<dbReference type="AlphaFoldDB" id="A0A6J5U5I8"/>
<sequence length="77" mass="8914">MNPDWQYQLRDEIREVVGDNQIDSNIYMLAGLQQLRLGLLVYHGLSYDPNVSIGPSRDEIRMPNKRENTRQVVSLPS</sequence>
<protein>
    <submittedName>
        <fullName evidence="2">Uncharacterized protein</fullName>
    </submittedName>
</protein>
<dbReference type="EMBL" id="CAEKDK010000002">
    <property type="protein sequence ID" value="CAB4271423.1"/>
    <property type="molecule type" value="Genomic_DNA"/>
</dbReference>
<reference evidence="2 3" key="1">
    <citation type="submission" date="2020-05" db="EMBL/GenBank/DDBJ databases">
        <authorList>
            <person name="Campoy J."/>
            <person name="Schneeberger K."/>
            <person name="Spophaly S."/>
        </authorList>
    </citation>
    <scope>NUCLEOTIDE SEQUENCE [LARGE SCALE GENOMIC DNA]</scope>
    <source>
        <strain evidence="2">PruArmRojPasFocal</strain>
    </source>
</reference>
<evidence type="ECO:0000313" key="2">
    <source>
        <dbReference type="EMBL" id="CAB4271423.1"/>
    </source>
</evidence>
<feature type="region of interest" description="Disordered" evidence="1">
    <location>
        <begin position="53"/>
        <end position="77"/>
    </location>
</feature>
<evidence type="ECO:0000313" key="3">
    <source>
        <dbReference type="Proteomes" id="UP000507222"/>
    </source>
</evidence>
<gene>
    <name evidence="2" type="ORF">CURHAP_LOCUS17803</name>
</gene>
<organism evidence="2 3">
    <name type="scientific">Prunus armeniaca</name>
    <name type="common">Apricot</name>
    <name type="synonym">Armeniaca vulgaris</name>
    <dbReference type="NCBI Taxonomy" id="36596"/>
    <lineage>
        <taxon>Eukaryota</taxon>
        <taxon>Viridiplantae</taxon>
        <taxon>Streptophyta</taxon>
        <taxon>Embryophyta</taxon>
        <taxon>Tracheophyta</taxon>
        <taxon>Spermatophyta</taxon>
        <taxon>Magnoliopsida</taxon>
        <taxon>eudicotyledons</taxon>
        <taxon>Gunneridae</taxon>
        <taxon>Pentapetalae</taxon>
        <taxon>rosids</taxon>
        <taxon>fabids</taxon>
        <taxon>Rosales</taxon>
        <taxon>Rosaceae</taxon>
        <taxon>Amygdaloideae</taxon>
        <taxon>Amygdaleae</taxon>
        <taxon>Prunus</taxon>
    </lineage>
</organism>
<feature type="compositionally biased region" description="Basic and acidic residues" evidence="1">
    <location>
        <begin position="56"/>
        <end position="69"/>
    </location>
</feature>
<dbReference type="Proteomes" id="UP000507222">
    <property type="component" value="Unassembled WGS sequence"/>
</dbReference>
<accession>A0A6J5U5I8</accession>
<evidence type="ECO:0000256" key="1">
    <source>
        <dbReference type="SAM" id="MobiDB-lite"/>
    </source>
</evidence>
<name>A0A6J5U5I8_PRUAR</name>